<sequence length="122" mass="13974">MDQAVHGLVISDAHSVEKVKLLTDTNKAKLIRLFRKDLCFQFPSITRLVEKLQKMTTTRQHMLKNPQELVGFLAERKRVSAQRPPTQPHSRGVNMMPNPHSHGVTMMQVEPRSHSMLIGNRL</sequence>
<gene>
    <name evidence="1" type="ORF">DPMN_193205</name>
</gene>
<dbReference type="Proteomes" id="UP000828390">
    <property type="component" value="Unassembled WGS sequence"/>
</dbReference>
<reference evidence="1" key="1">
    <citation type="journal article" date="2019" name="bioRxiv">
        <title>The Genome of the Zebra Mussel, Dreissena polymorpha: A Resource for Invasive Species Research.</title>
        <authorList>
            <person name="McCartney M.A."/>
            <person name="Auch B."/>
            <person name="Kono T."/>
            <person name="Mallez S."/>
            <person name="Zhang Y."/>
            <person name="Obille A."/>
            <person name="Becker A."/>
            <person name="Abrahante J.E."/>
            <person name="Garbe J."/>
            <person name="Badalamenti J.P."/>
            <person name="Herman A."/>
            <person name="Mangelson H."/>
            <person name="Liachko I."/>
            <person name="Sullivan S."/>
            <person name="Sone E.D."/>
            <person name="Koren S."/>
            <person name="Silverstein K.A.T."/>
            <person name="Beckman K.B."/>
            <person name="Gohl D.M."/>
        </authorList>
    </citation>
    <scope>NUCLEOTIDE SEQUENCE</scope>
    <source>
        <strain evidence="1">Duluth1</strain>
        <tissue evidence="1">Whole animal</tissue>
    </source>
</reference>
<proteinExistence type="predicted"/>
<organism evidence="1 2">
    <name type="scientific">Dreissena polymorpha</name>
    <name type="common">Zebra mussel</name>
    <name type="synonym">Mytilus polymorpha</name>
    <dbReference type="NCBI Taxonomy" id="45954"/>
    <lineage>
        <taxon>Eukaryota</taxon>
        <taxon>Metazoa</taxon>
        <taxon>Spiralia</taxon>
        <taxon>Lophotrochozoa</taxon>
        <taxon>Mollusca</taxon>
        <taxon>Bivalvia</taxon>
        <taxon>Autobranchia</taxon>
        <taxon>Heteroconchia</taxon>
        <taxon>Euheterodonta</taxon>
        <taxon>Imparidentia</taxon>
        <taxon>Neoheterodontei</taxon>
        <taxon>Myida</taxon>
        <taxon>Dreissenoidea</taxon>
        <taxon>Dreissenidae</taxon>
        <taxon>Dreissena</taxon>
    </lineage>
</organism>
<evidence type="ECO:0000313" key="1">
    <source>
        <dbReference type="EMBL" id="KAH3692869.1"/>
    </source>
</evidence>
<keyword evidence="2" id="KW-1185">Reference proteome</keyword>
<protein>
    <submittedName>
        <fullName evidence="1">Uncharacterized protein</fullName>
    </submittedName>
</protein>
<name>A0A9D3Y6Q3_DREPO</name>
<dbReference type="EMBL" id="JAIWYP010000018">
    <property type="protein sequence ID" value="KAH3692869.1"/>
    <property type="molecule type" value="Genomic_DNA"/>
</dbReference>
<accession>A0A9D3Y6Q3</accession>
<dbReference type="AlphaFoldDB" id="A0A9D3Y6Q3"/>
<reference evidence="1" key="2">
    <citation type="submission" date="2020-11" db="EMBL/GenBank/DDBJ databases">
        <authorList>
            <person name="McCartney M.A."/>
            <person name="Auch B."/>
            <person name="Kono T."/>
            <person name="Mallez S."/>
            <person name="Becker A."/>
            <person name="Gohl D.M."/>
            <person name="Silverstein K.A.T."/>
            <person name="Koren S."/>
            <person name="Bechman K.B."/>
            <person name="Herman A."/>
            <person name="Abrahante J.E."/>
            <person name="Garbe J."/>
        </authorList>
    </citation>
    <scope>NUCLEOTIDE SEQUENCE</scope>
    <source>
        <strain evidence="1">Duluth1</strain>
        <tissue evidence="1">Whole animal</tissue>
    </source>
</reference>
<comment type="caution">
    <text evidence="1">The sequence shown here is derived from an EMBL/GenBank/DDBJ whole genome shotgun (WGS) entry which is preliminary data.</text>
</comment>
<evidence type="ECO:0000313" key="2">
    <source>
        <dbReference type="Proteomes" id="UP000828390"/>
    </source>
</evidence>